<evidence type="ECO:0000256" key="2">
    <source>
        <dbReference type="SAM" id="Phobius"/>
    </source>
</evidence>
<feature type="compositionally biased region" description="Basic and acidic residues" evidence="1">
    <location>
        <begin position="42"/>
        <end position="55"/>
    </location>
</feature>
<gene>
    <name evidence="3" type="ORF">HGI30_02140</name>
</gene>
<reference evidence="3 4" key="1">
    <citation type="submission" date="2020-04" db="EMBL/GenBank/DDBJ databases">
        <title>Novel Paenibacillus strain UniB2 isolated from commercial digestive syrup.</title>
        <authorList>
            <person name="Thorat V."/>
            <person name="Kirdat K."/>
            <person name="Tiwarekar B."/>
            <person name="Yadav A."/>
        </authorList>
    </citation>
    <scope>NUCLEOTIDE SEQUENCE [LARGE SCALE GENOMIC DNA]</scope>
    <source>
        <strain evidence="3 4">UniB2</strain>
    </source>
</reference>
<keyword evidence="2" id="KW-0812">Transmembrane</keyword>
<feature type="transmembrane region" description="Helical" evidence="2">
    <location>
        <begin position="121"/>
        <end position="138"/>
    </location>
</feature>
<keyword evidence="4" id="KW-1185">Reference proteome</keyword>
<dbReference type="EMBL" id="CP051428">
    <property type="protein sequence ID" value="QJC50507.1"/>
    <property type="molecule type" value="Genomic_DNA"/>
</dbReference>
<name>A0A6H2GSY1_9BACL</name>
<accession>A0A6H2GSY1</accession>
<protein>
    <recommendedName>
        <fullName evidence="5">DUF4871 domain-containing protein</fullName>
    </recommendedName>
</protein>
<sequence length="402" mass="42984">MDDRRLREALQELPLAGPEFRPELKALVRRRAAAEGGQVGGRRPDPERTDLEGVRPARGGPADAAGEHHPGRTVPDAARSGSADQGGARPDRGCPADRAGSSALEPVPRRASRPLRGRSRLRWLVGSAVALVLLAALLPPDLWRGQSPAASVAVERLAYERDGKVVLQAFPEGNGLKAGLRQGLLLVFDEPTSAHRGEEVTVTAVHEATGARETIADALVGEAGPDSQPLERFGASFVLPYGGMWRVEATLDGTFYGDVVLAAAEPEPAESPLFLSRTYSSETQSYSTQPMRGEEGRVGILDVAFTAGRSQKVMWHFWERNFGELDGEFVVRAVRPGSAEPLDVYPQVGPPPRLGGPLSGADRHLPTGIALPEPGLWRLLPYVDGRLIGSIVVRAQEASAAE</sequence>
<proteinExistence type="predicted"/>
<keyword evidence="2" id="KW-0472">Membrane</keyword>
<dbReference type="Gene3D" id="2.60.40.3830">
    <property type="match status" value="2"/>
</dbReference>
<organism evidence="3 4">
    <name type="scientific">Paenibacillus albicereus</name>
    <dbReference type="NCBI Taxonomy" id="2726185"/>
    <lineage>
        <taxon>Bacteria</taxon>
        <taxon>Bacillati</taxon>
        <taxon>Bacillota</taxon>
        <taxon>Bacilli</taxon>
        <taxon>Bacillales</taxon>
        <taxon>Paenibacillaceae</taxon>
        <taxon>Paenibacillus</taxon>
    </lineage>
</organism>
<keyword evidence="2" id="KW-1133">Transmembrane helix</keyword>
<feature type="compositionally biased region" description="Basic and acidic residues" evidence="1">
    <location>
        <begin position="1"/>
        <end position="10"/>
    </location>
</feature>
<dbReference type="Proteomes" id="UP000502136">
    <property type="component" value="Chromosome"/>
</dbReference>
<feature type="region of interest" description="Disordered" evidence="1">
    <location>
        <begin position="1"/>
        <end position="112"/>
    </location>
</feature>
<evidence type="ECO:0000313" key="3">
    <source>
        <dbReference type="EMBL" id="QJC50507.1"/>
    </source>
</evidence>
<dbReference type="AlphaFoldDB" id="A0A6H2GSY1"/>
<dbReference type="RefSeq" id="WP_168906184.1">
    <property type="nucleotide sequence ID" value="NZ_CP051428.1"/>
</dbReference>
<evidence type="ECO:0008006" key="5">
    <source>
        <dbReference type="Google" id="ProtNLM"/>
    </source>
</evidence>
<dbReference type="KEGG" id="palr:HGI30_02140"/>
<evidence type="ECO:0000256" key="1">
    <source>
        <dbReference type="SAM" id="MobiDB-lite"/>
    </source>
</evidence>
<evidence type="ECO:0000313" key="4">
    <source>
        <dbReference type="Proteomes" id="UP000502136"/>
    </source>
</evidence>